<accession>A0A508TAS2</accession>
<dbReference type="EMBL" id="CAADFC020000016">
    <property type="protein sequence ID" value="VIO72572.1"/>
    <property type="molecule type" value="Genomic_DNA"/>
</dbReference>
<reference evidence="2" key="1">
    <citation type="submission" date="2019-02" db="EMBL/GenBank/DDBJ databases">
        <authorList>
            <person name="Pothier F.J."/>
        </authorList>
    </citation>
    <scope>NUCLEOTIDE SEQUENCE</scope>
    <source>
        <strain evidence="2">CI-1B</strain>
    </source>
</reference>
<keyword evidence="1" id="KW-0175">Coiled coil</keyword>
<protein>
    <submittedName>
        <fullName evidence="2">Uncharacterized protein</fullName>
    </submittedName>
</protein>
<evidence type="ECO:0000313" key="2">
    <source>
        <dbReference type="EMBL" id="VIO72572.1"/>
    </source>
</evidence>
<proteinExistence type="predicted"/>
<organism evidence="2 3">
    <name type="scientific">Bradyrhizobium ivorense</name>
    <dbReference type="NCBI Taxonomy" id="2511166"/>
    <lineage>
        <taxon>Bacteria</taxon>
        <taxon>Pseudomonadati</taxon>
        <taxon>Pseudomonadota</taxon>
        <taxon>Alphaproteobacteria</taxon>
        <taxon>Hyphomicrobiales</taxon>
        <taxon>Nitrobacteraceae</taxon>
        <taxon>Bradyrhizobium</taxon>
    </lineage>
</organism>
<dbReference type="RefSeq" id="WP_139861444.1">
    <property type="nucleotide sequence ID" value="NZ_CAADFC020000016.1"/>
</dbReference>
<sequence>MTSFEPWPQRTAPNFYAGVDASFSAPGQSNKEFFTSQLSLQAEQVQEVCLRDPPETKVDLRDSIPKSFQLPFSQNVILGPDVHSDKPHVVDIQFKQKSGATYIYLVTAKKTADSALIEARPAGSSGAAFAFMRVKVAVPEVAKSVSDATVRFDAAAALKDVYAGFVEGLAPHTTETANAFKKALGGSLESVIPGGNVVLGGKFAEGFFRGLKEGGEAFLNMLKDAKNLAFDAKFRDEVMKNAAEIIGPMSETLLLIQTNPGKFFAPLAANAKPIGRVLGDELGKGVSEQIVGKTNSELFQWAGRLTGLVAFEVILQVATDAAGIGVVQGVKWMGEGAGMIGRLLPRLKGLLVAAEELKNVLRLKFQTRAAREAAKAAEEAVKAAEEAQKALKMVEEAARGAGKLPPGYTPPTHQLPPHVPRGGLRPGPANAASYGESVVEPEVLRHFLPDHLQMSAKAIGFDTCDRVAVVGTRLTEEVRAGQTIKVYEERIRGGTWSTIKGVSRPDSRLIRENVELAVQKASEGLKLARANQFERIEGNIAYRTVYAGPPDKVLIVIRLETGTPFGYEPGLGLEQLAAKAIKESPYRSDIPAGVEVVAAIVRVGRP</sequence>
<dbReference type="AlphaFoldDB" id="A0A508TAS2"/>
<gene>
    <name evidence="2" type="ORF">CI1B_42170</name>
</gene>
<comment type="caution">
    <text evidence="2">The sequence shown here is derived from an EMBL/GenBank/DDBJ whole genome shotgun (WGS) entry which is preliminary data.</text>
</comment>
<dbReference type="Proteomes" id="UP000328092">
    <property type="component" value="Unassembled WGS sequence"/>
</dbReference>
<keyword evidence="3" id="KW-1185">Reference proteome</keyword>
<name>A0A508TAS2_9BRAD</name>
<evidence type="ECO:0000256" key="1">
    <source>
        <dbReference type="SAM" id="Coils"/>
    </source>
</evidence>
<feature type="coiled-coil region" evidence="1">
    <location>
        <begin position="367"/>
        <end position="397"/>
    </location>
</feature>
<evidence type="ECO:0000313" key="3">
    <source>
        <dbReference type="Proteomes" id="UP000328092"/>
    </source>
</evidence>